<dbReference type="EMBL" id="AACB03000004">
    <property type="protein sequence ID" value="KAE8302543.1"/>
    <property type="molecule type" value="Genomic_DNA"/>
</dbReference>
<name>D3KHN2_GIAIC</name>
<dbReference type="OMA" id="KACFQAY"/>
<accession>D3KHN2</accession>
<dbReference type="InterPro" id="IPR027417">
    <property type="entry name" value="P-loop_NTPase"/>
</dbReference>
<evidence type="ECO:0000313" key="1">
    <source>
        <dbReference type="EMBL" id="KAE8302543.1"/>
    </source>
</evidence>
<comment type="caution">
    <text evidence="1">The sequence shown here is derived from an EMBL/GenBank/DDBJ whole genome shotgun (WGS) entry which is preliminary data.</text>
</comment>
<dbReference type="SUPFAM" id="SSF52540">
    <property type="entry name" value="P-loop containing nucleoside triphosphate hydrolases"/>
    <property type="match status" value="1"/>
</dbReference>
<dbReference type="Proteomes" id="UP000001548">
    <property type="component" value="Unassembled WGS sequence"/>
</dbReference>
<dbReference type="VEuPathDB" id="GiardiaDB:GL50803_9057"/>
<dbReference type="AlphaFoldDB" id="D3KHN2"/>
<gene>
    <name evidence="1" type="ORF">GL50803_009057</name>
</gene>
<organism evidence="1 2">
    <name type="scientific">Giardia intestinalis (strain ATCC 50803 / WB clone C6)</name>
    <name type="common">Giardia lamblia</name>
    <dbReference type="NCBI Taxonomy" id="184922"/>
    <lineage>
        <taxon>Eukaryota</taxon>
        <taxon>Metamonada</taxon>
        <taxon>Diplomonadida</taxon>
        <taxon>Hexamitidae</taxon>
        <taxon>Giardiinae</taxon>
        <taxon>Giardia</taxon>
    </lineage>
</organism>
<dbReference type="HOGENOM" id="CLU_999067_0_0_1"/>
<proteinExistence type="predicted"/>
<keyword evidence="2" id="KW-1185">Reference proteome</keyword>
<evidence type="ECO:0000313" key="2">
    <source>
        <dbReference type="Proteomes" id="UP000001548"/>
    </source>
</evidence>
<protein>
    <submittedName>
        <fullName evidence="1">Uncharacterized protein</fullName>
    </submittedName>
</protein>
<sequence>MLTASEAVRHLEILTSEVARSGILLQMVLVGKASSGKTTVLQAVHARVACTEMLYCAMYRSIQELEAHVLAAPCTCVLLLDDVCVFNLNELILALQASGKSFIAASRRPTDERCDYITLEAPRFITASINENVISFCSPISPYCGHMTRVQCILLSILHICMHSSPSQDEYRFGRTTLKRKGQSFKQSLSHTTTNGRTRSSRVSVARLKACFQAYSCLQTDTLLSAVDIDDTIMSLINSRCIACTRGPTQSKTYLQCTLTEGELALIRGKANILHNLMD</sequence>
<reference evidence="1 2" key="1">
    <citation type="journal article" date="2007" name="Science">
        <title>Genomic minimalism in the early diverging intestinal parasite Giardia lamblia.</title>
        <authorList>
            <person name="Morrison H.G."/>
            <person name="McArthur A.G."/>
            <person name="Gillin F.D."/>
            <person name="Aley S.B."/>
            <person name="Adam R.D."/>
            <person name="Olsen G.J."/>
            <person name="Best A.A."/>
            <person name="Cande W.Z."/>
            <person name="Chen F."/>
            <person name="Cipriano M.J."/>
            <person name="Davids B.J."/>
            <person name="Dawson S.C."/>
            <person name="Elmendorf H.G."/>
            <person name="Hehl A.B."/>
            <person name="Holder M.E."/>
            <person name="Huse S.M."/>
            <person name="Kim U.U."/>
            <person name="Lasek-Nesselquist E."/>
            <person name="Manning G."/>
            <person name="Nigam A."/>
            <person name="Nixon J.E."/>
            <person name="Palm D."/>
            <person name="Passamaneck N.E."/>
            <person name="Prabhu A."/>
            <person name="Reich C.I."/>
            <person name="Reiner D.S."/>
            <person name="Samuelson J."/>
            <person name="Svard S.G."/>
            <person name="Sogin M.L."/>
        </authorList>
    </citation>
    <scope>NUCLEOTIDE SEQUENCE [LARGE SCALE GENOMIC DNA]</scope>
    <source>
        <strain evidence="1 2">WB C6</strain>
    </source>
</reference>